<evidence type="ECO:0008006" key="4">
    <source>
        <dbReference type="Google" id="ProtNLM"/>
    </source>
</evidence>
<evidence type="ECO:0000256" key="1">
    <source>
        <dbReference type="SAM" id="MobiDB-lite"/>
    </source>
</evidence>
<accession>A0A318KTV6</accession>
<dbReference type="EMBL" id="QJKH01000002">
    <property type="protein sequence ID" value="PXX81059.1"/>
    <property type="molecule type" value="Genomic_DNA"/>
</dbReference>
<reference evidence="2 3" key="1">
    <citation type="submission" date="2018-05" db="EMBL/GenBank/DDBJ databases">
        <title>Genomic Encyclopedia of Type Strains, Phase IV (KMG-IV): sequencing the most valuable type-strain genomes for metagenomic binning, comparative biology and taxonomic classification.</title>
        <authorList>
            <person name="Goeker M."/>
        </authorList>
    </citation>
    <scope>NUCLEOTIDE SEQUENCE [LARGE SCALE GENOMIC DNA]</scope>
    <source>
        <strain evidence="2 3">JC118</strain>
    </source>
</reference>
<dbReference type="STRING" id="1034346.GCA_000313565_02386"/>
<feature type="compositionally biased region" description="Basic and acidic residues" evidence="1">
    <location>
        <begin position="23"/>
        <end position="46"/>
    </location>
</feature>
<gene>
    <name evidence="2" type="ORF">DES51_102178</name>
</gene>
<sequence>MKKILISFLLIAMTAGCVQTPSETDKPEEPPVVEQPEKPVDQEKPEETKYVEKIDETKDWVYIKEQEVVTKNDLELNPVLNQMNYYDFLDWLTLPFDDAPKKEKLIVNINAESVSAINEDFEAGYKDPVNFIYEFKWFINDAMITIVNKYGSLAPHMLPIFLEAYHIDLKSGELMSNNDLLSVYGLTSSDVQNIVNEYISETKLPDDDSFIVKQQLLLGKEYTTKYSNKSLLIVDNNDLYYIIGYYSKAMSGNIVFQKIKLN</sequence>
<evidence type="ECO:0000313" key="3">
    <source>
        <dbReference type="Proteomes" id="UP000247612"/>
    </source>
</evidence>
<dbReference type="Proteomes" id="UP000247612">
    <property type="component" value="Unassembled WGS sequence"/>
</dbReference>
<proteinExistence type="predicted"/>
<dbReference type="AlphaFoldDB" id="A0A318KTV6"/>
<dbReference type="PROSITE" id="PS51257">
    <property type="entry name" value="PROKAR_LIPOPROTEIN"/>
    <property type="match status" value="1"/>
</dbReference>
<feature type="region of interest" description="Disordered" evidence="1">
    <location>
        <begin position="20"/>
        <end position="46"/>
    </location>
</feature>
<comment type="caution">
    <text evidence="2">The sequence shown here is derived from an EMBL/GenBank/DDBJ whole genome shotgun (WGS) entry which is preliminary data.</text>
</comment>
<evidence type="ECO:0000313" key="2">
    <source>
        <dbReference type="EMBL" id="PXX81059.1"/>
    </source>
</evidence>
<keyword evidence="3" id="KW-1185">Reference proteome</keyword>
<name>A0A318KTV6_9FIRM</name>
<protein>
    <recommendedName>
        <fullName evidence="4">Lipoprotein</fullName>
    </recommendedName>
</protein>
<dbReference type="RefSeq" id="WP_022938672.1">
    <property type="nucleotide sequence ID" value="NZ_CABKRQ010000006.1"/>
</dbReference>
<organism evidence="2 3">
    <name type="scientific">Dielma fastidiosa</name>
    <dbReference type="NCBI Taxonomy" id="1034346"/>
    <lineage>
        <taxon>Bacteria</taxon>
        <taxon>Bacillati</taxon>
        <taxon>Bacillota</taxon>
        <taxon>Erysipelotrichia</taxon>
        <taxon>Erysipelotrichales</taxon>
        <taxon>Erysipelotrichaceae</taxon>
        <taxon>Dielma</taxon>
    </lineage>
</organism>